<dbReference type="Pfam" id="PF01648">
    <property type="entry name" value="ACPS"/>
    <property type="match status" value="1"/>
</dbReference>
<keyword evidence="10" id="KW-0963">Cytoplasm</keyword>
<protein>
    <recommendedName>
        <fullName evidence="10">Holo-[acyl-carrier-protein] synthase</fullName>
        <shortName evidence="10">Holo-ACP synthase</shortName>
        <ecNumber evidence="10">2.7.8.7</ecNumber>
    </recommendedName>
    <alternativeName>
        <fullName evidence="10">4'-phosphopantetheinyl transferase AcpS</fullName>
    </alternativeName>
</protein>
<dbReference type="NCBIfam" id="TIGR00516">
    <property type="entry name" value="acpS"/>
    <property type="match status" value="1"/>
</dbReference>
<dbReference type="FunFam" id="3.90.470.20:FF:000001">
    <property type="entry name" value="Holo-[acyl-carrier-protein] synthase"/>
    <property type="match status" value="1"/>
</dbReference>
<evidence type="ECO:0000256" key="6">
    <source>
        <dbReference type="ARBA" id="ARBA00023098"/>
    </source>
</evidence>
<dbReference type="GO" id="GO:0008897">
    <property type="term" value="F:holo-[acyl-carrier-protein] synthase activity"/>
    <property type="evidence" value="ECO:0007669"/>
    <property type="project" value="UniProtKB-UniRule"/>
</dbReference>
<dbReference type="Proteomes" id="UP000061704">
    <property type="component" value="Chromosome"/>
</dbReference>
<dbReference type="GO" id="GO:0000287">
    <property type="term" value="F:magnesium ion binding"/>
    <property type="evidence" value="ECO:0007669"/>
    <property type="project" value="UniProtKB-UniRule"/>
</dbReference>
<evidence type="ECO:0000256" key="7">
    <source>
        <dbReference type="ARBA" id="ARBA00023160"/>
    </source>
</evidence>
<dbReference type="NCBIfam" id="TIGR00556">
    <property type="entry name" value="pantethn_trn"/>
    <property type="match status" value="1"/>
</dbReference>
<dbReference type="HOGENOM" id="CLU_089696_3_1_6"/>
<feature type="domain" description="4'-phosphopantetheinyl transferase" evidence="11">
    <location>
        <begin position="5"/>
        <end position="119"/>
    </location>
</feature>
<dbReference type="KEGG" id="icp:ICMP_449"/>
<evidence type="ECO:0000256" key="5">
    <source>
        <dbReference type="ARBA" id="ARBA00022842"/>
    </source>
</evidence>
<comment type="similarity">
    <text evidence="10">Belongs to the P-Pant transferase superfamily. AcpS family.</text>
</comment>
<dbReference type="SUPFAM" id="SSF56214">
    <property type="entry name" value="4'-phosphopantetheinyl transferase"/>
    <property type="match status" value="1"/>
</dbReference>
<evidence type="ECO:0000256" key="8">
    <source>
        <dbReference type="ARBA" id="ARBA00050875"/>
    </source>
</evidence>
<feature type="binding site" evidence="10">
    <location>
        <position position="59"/>
    </location>
    <ligand>
        <name>Mg(2+)</name>
        <dbReference type="ChEBI" id="CHEBI:18420"/>
    </ligand>
</feature>
<evidence type="ECO:0000256" key="1">
    <source>
        <dbReference type="ARBA" id="ARBA00022516"/>
    </source>
</evidence>
<reference evidence="12 13" key="1">
    <citation type="journal article" date="2011" name="Genome Biol. Evol.">
        <title>Reductive evolution of bacterial genome in insect gut environment.</title>
        <authorList>
            <person name="Nikoh N."/>
            <person name="Hosokawa T."/>
            <person name="Ohshima K."/>
            <person name="Hattori M."/>
            <person name="Fukatsu T."/>
        </authorList>
    </citation>
    <scope>NUCLEOTIDE SEQUENCE [LARGE SCALE GENOMIC DNA]</scope>
    <source>
        <strain evidence="12 13">Mpkobe</strain>
    </source>
</reference>
<comment type="cofactor">
    <cofactor evidence="10">
        <name>Mg(2+)</name>
        <dbReference type="ChEBI" id="CHEBI:18420"/>
    </cofactor>
</comment>
<evidence type="ECO:0000313" key="13">
    <source>
        <dbReference type="Proteomes" id="UP000061704"/>
    </source>
</evidence>
<name>C5WD95_9ENTR</name>
<dbReference type="EMBL" id="AP010872">
    <property type="protein sequence ID" value="BAH83301.1"/>
    <property type="molecule type" value="Genomic_DNA"/>
</dbReference>
<comment type="catalytic activity">
    <reaction evidence="8 10">
        <text>apo-[ACP] + CoA = holo-[ACP] + adenosine 3',5'-bisphosphate + H(+)</text>
        <dbReference type="Rhea" id="RHEA:12068"/>
        <dbReference type="Rhea" id="RHEA-COMP:9685"/>
        <dbReference type="Rhea" id="RHEA-COMP:9690"/>
        <dbReference type="ChEBI" id="CHEBI:15378"/>
        <dbReference type="ChEBI" id="CHEBI:29999"/>
        <dbReference type="ChEBI" id="CHEBI:57287"/>
        <dbReference type="ChEBI" id="CHEBI:58343"/>
        <dbReference type="ChEBI" id="CHEBI:64479"/>
        <dbReference type="EC" id="2.7.8.7"/>
    </reaction>
</comment>
<comment type="subcellular location">
    <subcellularLocation>
        <location evidence="10">Cytoplasm</location>
    </subcellularLocation>
</comment>
<organism evidence="12 13">
    <name type="scientific">Candidatus Ishikawaella capsulata Mpkobe</name>
    <dbReference type="NCBI Taxonomy" id="476281"/>
    <lineage>
        <taxon>Bacteria</taxon>
        <taxon>Pseudomonadati</taxon>
        <taxon>Pseudomonadota</taxon>
        <taxon>Gammaproteobacteria</taxon>
        <taxon>Enterobacterales</taxon>
        <taxon>Enterobacteriaceae</taxon>
        <taxon>Candidatus Ishikawella</taxon>
    </lineage>
</organism>
<evidence type="ECO:0000256" key="3">
    <source>
        <dbReference type="ARBA" id="ARBA00022723"/>
    </source>
</evidence>
<keyword evidence="4 10" id="KW-0276">Fatty acid metabolism</keyword>
<dbReference type="InterPro" id="IPR037143">
    <property type="entry name" value="4-PPantetheinyl_Trfase_dom_sf"/>
</dbReference>
<accession>C5WD95</accession>
<dbReference type="GO" id="GO:0006633">
    <property type="term" value="P:fatty acid biosynthetic process"/>
    <property type="evidence" value="ECO:0007669"/>
    <property type="project" value="UniProtKB-UniRule"/>
</dbReference>
<evidence type="ECO:0000256" key="4">
    <source>
        <dbReference type="ARBA" id="ARBA00022832"/>
    </source>
</evidence>
<keyword evidence="2 10" id="KW-0808">Transferase</keyword>
<evidence type="ECO:0000256" key="9">
    <source>
        <dbReference type="ARBA" id="ARBA00054726"/>
    </source>
</evidence>
<keyword evidence="5 10" id="KW-0460">Magnesium</keyword>
<feature type="binding site" evidence="10">
    <location>
        <position position="9"/>
    </location>
    <ligand>
        <name>Mg(2+)</name>
        <dbReference type="ChEBI" id="CHEBI:18420"/>
    </ligand>
</feature>
<sequence length="127" mass="14285">MAIIGLGMDIIEIARISNIIKHSGNRLARRILTQREWLQYNKHHPNQVRFLAKRFTVKEAALKAFGTGISNGITFNQCEVYNNKLGKPGLHFFSNAADIAKELGVKTIHVTLADERYYACATVILES</sequence>
<dbReference type="AlphaFoldDB" id="C5WD95"/>
<dbReference type="EC" id="2.7.8.7" evidence="10"/>
<comment type="function">
    <text evidence="9">Transfers the 4'-phosphopantetheine moiety from coenzyme A to the 'Ser-36' of acyl-carrier-protein.</text>
</comment>
<dbReference type="GO" id="GO:0005737">
    <property type="term" value="C:cytoplasm"/>
    <property type="evidence" value="ECO:0007669"/>
    <property type="project" value="UniProtKB-SubCell"/>
</dbReference>
<dbReference type="InterPro" id="IPR004568">
    <property type="entry name" value="Ppantetheine-prot_Trfase_dom"/>
</dbReference>
<comment type="function">
    <text evidence="10">Transfers the 4'-phosphopantetheine moiety from coenzyme A to a Ser of acyl-carrier-protein.</text>
</comment>
<dbReference type="STRING" id="476281.ICMP_449"/>
<dbReference type="HAMAP" id="MF_00101">
    <property type="entry name" value="AcpS"/>
    <property type="match status" value="1"/>
</dbReference>
<keyword evidence="13" id="KW-1185">Reference proteome</keyword>
<evidence type="ECO:0000256" key="2">
    <source>
        <dbReference type="ARBA" id="ARBA00022679"/>
    </source>
</evidence>
<dbReference type="InterPro" id="IPR008278">
    <property type="entry name" value="4-PPantetheinyl_Trfase_dom"/>
</dbReference>
<dbReference type="Gene3D" id="3.90.470.20">
    <property type="entry name" value="4'-phosphopantetheinyl transferase domain"/>
    <property type="match status" value="1"/>
</dbReference>
<proteinExistence type="inferred from homology"/>
<dbReference type="InterPro" id="IPR002582">
    <property type="entry name" value="ACPS"/>
</dbReference>
<dbReference type="OrthoDB" id="517356at2"/>
<gene>
    <name evidence="10 12" type="primary">acpS</name>
    <name evidence="12" type="ORF">ICMP_449</name>
</gene>
<keyword evidence="6 10" id="KW-0443">Lipid metabolism</keyword>
<evidence type="ECO:0000256" key="10">
    <source>
        <dbReference type="HAMAP-Rule" id="MF_00101"/>
    </source>
</evidence>
<keyword evidence="3 10" id="KW-0479">Metal-binding</keyword>
<keyword evidence="1 10" id="KW-0444">Lipid biosynthesis</keyword>
<dbReference type="RefSeq" id="WP_041069505.1">
    <property type="nucleotide sequence ID" value="NZ_AP010872.1"/>
</dbReference>
<keyword evidence="7 10" id="KW-0275">Fatty acid biosynthesis</keyword>
<evidence type="ECO:0000313" key="12">
    <source>
        <dbReference type="EMBL" id="BAH83301.1"/>
    </source>
</evidence>
<evidence type="ECO:0000259" key="11">
    <source>
        <dbReference type="Pfam" id="PF01648"/>
    </source>
</evidence>